<dbReference type="InterPro" id="IPR000866">
    <property type="entry name" value="AhpC/TSA"/>
</dbReference>
<dbReference type="PROSITE" id="PS51352">
    <property type="entry name" value="THIOREDOXIN_2"/>
    <property type="match status" value="1"/>
</dbReference>
<feature type="disulfide bond" description="Interchain (with Cys-219); in linked form" evidence="8">
    <location>
        <position position="51"/>
    </location>
</feature>
<evidence type="ECO:0000256" key="3">
    <source>
        <dbReference type="ARBA" id="ARBA00022559"/>
    </source>
</evidence>
<dbReference type="Pfam" id="PF00578">
    <property type="entry name" value="AhpC-TSA"/>
    <property type="match status" value="1"/>
</dbReference>
<dbReference type="InterPro" id="IPR024706">
    <property type="entry name" value="Peroxiredoxin_AhpC-typ"/>
</dbReference>
<comment type="subcellular location">
    <subcellularLocation>
        <location evidence="8">Cytoplasm</location>
    </subcellularLocation>
</comment>
<evidence type="ECO:0000313" key="10">
    <source>
        <dbReference type="EMBL" id="UWN57256.1"/>
    </source>
</evidence>
<protein>
    <recommendedName>
        <fullName evidence="8">Peroxiredoxin</fullName>
        <ecNumber evidence="8">1.11.1.24</ecNumber>
    </recommendedName>
    <alternativeName>
        <fullName evidence="8">Thioredoxin peroxidase</fullName>
    </alternativeName>
    <alternativeName>
        <fullName evidence="8">Thioredoxin-dependent peroxiredoxin</fullName>
    </alternativeName>
</protein>
<evidence type="ECO:0000313" key="11">
    <source>
        <dbReference type="Proteomes" id="UP001059295"/>
    </source>
</evidence>
<keyword evidence="11" id="KW-1185">Reference proteome</keyword>
<dbReference type="RefSeq" id="WP_026089567.1">
    <property type="nucleotide sequence ID" value="NZ_CAPH01000007.1"/>
</dbReference>
<comment type="similarity">
    <text evidence="1">Belongs to the peroxiredoxin family. AhpC/Prx1 subfamily.</text>
</comment>
<keyword evidence="5 8" id="KW-0560">Oxidoreductase</keyword>
<dbReference type="Gene3D" id="3.30.1020.10">
    <property type="entry name" value="Antioxidant, Horf6, Chain A, domain2"/>
    <property type="match status" value="1"/>
</dbReference>
<dbReference type="PANTHER" id="PTHR10681:SF128">
    <property type="entry name" value="THIOREDOXIN-DEPENDENT PEROXIDE REDUCTASE, MITOCHONDRIAL"/>
    <property type="match status" value="1"/>
</dbReference>
<dbReference type="Proteomes" id="UP001059295">
    <property type="component" value="Chromosome"/>
</dbReference>
<dbReference type="Gene3D" id="3.40.30.10">
    <property type="entry name" value="Glutaredoxin"/>
    <property type="match status" value="1"/>
</dbReference>
<comment type="function">
    <text evidence="7 8">Thiol-specific peroxidase that catalyzes the reduction of hydrogen peroxide and organic hydroperoxides to water and alcohols, respectively. Plays a role in cell protection against oxidative stress by detoxifying peroxides.</text>
</comment>
<dbReference type="PIRSF" id="PIRSF000239">
    <property type="entry name" value="AHPC"/>
    <property type="match status" value="1"/>
</dbReference>
<evidence type="ECO:0000256" key="8">
    <source>
        <dbReference type="HAMAP-Rule" id="MF_00401"/>
    </source>
</evidence>
<name>A0ABY5V197_9BACT</name>
<dbReference type="InterPro" id="IPR036249">
    <property type="entry name" value="Thioredoxin-like_sf"/>
</dbReference>
<dbReference type="InterPro" id="IPR022915">
    <property type="entry name" value="Peroxiredoxin_TDXH"/>
</dbReference>
<evidence type="ECO:0000256" key="4">
    <source>
        <dbReference type="ARBA" id="ARBA00022862"/>
    </source>
</evidence>
<keyword evidence="6 8" id="KW-0676">Redox-active center</keyword>
<proteinExistence type="inferred from homology"/>
<keyword evidence="3 8" id="KW-0575">Peroxidase</keyword>
<dbReference type="Pfam" id="PF10417">
    <property type="entry name" value="1-cysPrx_C"/>
    <property type="match status" value="1"/>
</dbReference>
<evidence type="ECO:0000256" key="7">
    <source>
        <dbReference type="ARBA" id="ARBA00037420"/>
    </source>
</evidence>
<dbReference type="PANTHER" id="PTHR10681">
    <property type="entry name" value="THIOREDOXIN PEROXIDASE"/>
    <property type="match status" value="1"/>
</dbReference>
<comment type="catalytic activity">
    <reaction evidence="8">
        <text>a hydroperoxide + [thioredoxin]-dithiol = an alcohol + [thioredoxin]-disulfide + H2O</text>
        <dbReference type="Rhea" id="RHEA:62620"/>
        <dbReference type="Rhea" id="RHEA-COMP:10698"/>
        <dbReference type="Rhea" id="RHEA-COMP:10700"/>
        <dbReference type="ChEBI" id="CHEBI:15377"/>
        <dbReference type="ChEBI" id="CHEBI:29950"/>
        <dbReference type="ChEBI" id="CHEBI:30879"/>
        <dbReference type="ChEBI" id="CHEBI:35924"/>
        <dbReference type="ChEBI" id="CHEBI:50058"/>
        <dbReference type="EC" id="1.11.1.24"/>
    </reaction>
</comment>
<feature type="domain" description="Thioredoxin" evidence="9">
    <location>
        <begin position="9"/>
        <end position="171"/>
    </location>
</feature>
<feature type="active site" description="Cysteine sulfenic acid (-SOH) intermediate" evidence="8">
    <location>
        <position position="51"/>
    </location>
</feature>
<comment type="miscellaneous">
    <text evidence="8">The active site is a conserved redox-active cysteine residue, the peroxidatic cysteine (C(P)), which makes the nucleophilic attack on the peroxide substrate. The peroxide oxidizes the C(P)-SH to cysteine sulfenic acid (C(P)-SOH), which then reacts with another cysteine residue, the resolving cysteine (C(R)), to form a disulfide bridge. The disulfide is subsequently reduced by an appropriate electron donor to complete the catalytic cycle. Although the primary sequence of this enzyme is similar to those of the 1-Cys Prx6 enzymes, its catalytic properties resemble those of the typical 2-Cys Prxs and C(R) is provided by the other dimeric subunit to form an intersubunit disulfide. The disulfide is subsequently reduced by thioredoxin.</text>
</comment>
<dbReference type="EC" id="1.11.1.24" evidence="8"/>
<reference evidence="10" key="1">
    <citation type="journal article" date="2022" name="Cell">
        <title>Design, construction, and in vivo augmentation of a complex gut microbiome.</title>
        <authorList>
            <person name="Cheng A.G."/>
            <person name="Ho P.Y."/>
            <person name="Aranda-Diaz A."/>
            <person name="Jain S."/>
            <person name="Yu F.B."/>
            <person name="Meng X."/>
            <person name="Wang M."/>
            <person name="Iakiviak M."/>
            <person name="Nagashima K."/>
            <person name="Zhao A."/>
            <person name="Murugkar P."/>
            <person name="Patil A."/>
            <person name="Atabakhsh K."/>
            <person name="Weakley A."/>
            <person name="Yan J."/>
            <person name="Brumbaugh A.R."/>
            <person name="Higginbottom S."/>
            <person name="Dimas A."/>
            <person name="Shiver A.L."/>
            <person name="Deutschbauer A."/>
            <person name="Neff N."/>
            <person name="Sonnenburg J.L."/>
            <person name="Huang K.C."/>
            <person name="Fischbach M.A."/>
        </authorList>
    </citation>
    <scope>NUCLEOTIDE SEQUENCE</scope>
    <source>
        <strain evidence="10">AP11</strain>
    </source>
</reference>
<gene>
    <name evidence="10" type="ORF">NQ491_00320</name>
</gene>
<evidence type="ECO:0000259" key="9">
    <source>
        <dbReference type="PROSITE" id="PS51352"/>
    </source>
</evidence>
<organism evidence="10 11">
    <name type="scientific">Alistipes ihumii AP11</name>
    <dbReference type="NCBI Taxonomy" id="1211813"/>
    <lineage>
        <taxon>Bacteria</taxon>
        <taxon>Pseudomonadati</taxon>
        <taxon>Bacteroidota</taxon>
        <taxon>Bacteroidia</taxon>
        <taxon>Bacteroidales</taxon>
        <taxon>Rikenellaceae</taxon>
        <taxon>Alistipes</taxon>
    </lineage>
</organism>
<evidence type="ECO:0000256" key="2">
    <source>
        <dbReference type="ARBA" id="ARBA00022490"/>
    </source>
</evidence>
<comment type="subunit">
    <text evidence="8">Homodecamer. Pentamer of dimers that assemble into a ring structure.</text>
</comment>
<dbReference type="GeneID" id="82890132"/>
<dbReference type="InterPro" id="IPR019479">
    <property type="entry name" value="Peroxiredoxin_C"/>
</dbReference>
<evidence type="ECO:0000256" key="5">
    <source>
        <dbReference type="ARBA" id="ARBA00023002"/>
    </source>
</evidence>
<feature type="binding site" evidence="8">
    <location>
        <position position="134"/>
    </location>
    <ligand>
        <name>substrate</name>
    </ligand>
</feature>
<keyword evidence="8" id="KW-1015">Disulfide bond</keyword>
<dbReference type="InterPro" id="IPR013766">
    <property type="entry name" value="Thioredoxin_domain"/>
</dbReference>
<feature type="disulfide bond" description="Alternate" evidence="8">
    <location>
        <begin position="213"/>
        <end position="219"/>
    </location>
</feature>
<dbReference type="EMBL" id="CP102294">
    <property type="protein sequence ID" value="UWN57256.1"/>
    <property type="molecule type" value="Genomic_DNA"/>
</dbReference>
<sequence>MENQTHSVPRIGEKAPAFTASTTQGPIRFPDDFKGKWVLLFSHPADFTPVCTSEFMTFGAMSRDFERLGCQLIGLSVDSLSSHLAWLHTIRERIEFNGMKNVDVRFPLIDDVSMHVATLYGMIHPGESGTKAVRAVFFIDPDAVIRAIIYYPLALGRNFDELRRVLVGLQTIDRFHVSLPADWRPGDEVVVPSPGTMDALDRQEEHPADGVTCHDWFFCTRKLTEEEQQEMAIG</sequence>
<dbReference type="SUPFAM" id="SSF52833">
    <property type="entry name" value="Thioredoxin-like"/>
    <property type="match status" value="1"/>
</dbReference>
<keyword evidence="2 8" id="KW-0963">Cytoplasm</keyword>
<evidence type="ECO:0000256" key="1">
    <source>
        <dbReference type="ARBA" id="ARBA00009796"/>
    </source>
</evidence>
<dbReference type="InterPro" id="IPR050217">
    <property type="entry name" value="Peroxiredoxin"/>
</dbReference>
<dbReference type="NCBIfam" id="NF009668">
    <property type="entry name" value="PRK13189.1"/>
    <property type="match status" value="1"/>
</dbReference>
<comment type="similarity">
    <text evidence="8">Belongs to the peroxiredoxin family. Prx6 subfamily.</text>
</comment>
<accession>A0ABY5V197</accession>
<keyword evidence="4 8" id="KW-0049">Antioxidant</keyword>
<evidence type="ECO:0000256" key="6">
    <source>
        <dbReference type="ARBA" id="ARBA00023284"/>
    </source>
</evidence>
<feature type="disulfide bond" description="Interchain (with Cys-51); in linked form" evidence="8">
    <location>
        <position position="219"/>
    </location>
</feature>
<dbReference type="HAMAP" id="MF_00401">
    <property type="entry name" value="Peroxiredoxin"/>
    <property type="match status" value="1"/>
</dbReference>
<dbReference type="GO" id="GO:0140824">
    <property type="term" value="F:thioredoxin-dependent peroxiredoxin activity"/>
    <property type="evidence" value="ECO:0007669"/>
    <property type="project" value="UniProtKB-EC"/>
</dbReference>